<proteinExistence type="predicted"/>
<evidence type="ECO:0000313" key="1">
    <source>
        <dbReference type="EMBL" id="PXF39450.1"/>
    </source>
</evidence>
<dbReference type="EMBL" id="NBIV01000960">
    <property type="protein sequence ID" value="PXF39450.1"/>
    <property type="molecule type" value="Genomic_DNA"/>
</dbReference>
<dbReference type="Proteomes" id="UP000247409">
    <property type="component" value="Unassembled WGS sequence"/>
</dbReference>
<dbReference type="AlphaFoldDB" id="A0A2V3IE26"/>
<keyword evidence="2" id="KW-1185">Reference proteome</keyword>
<protein>
    <submittedName>
        <fullName evidence="1">Uncharacterized protein</fullName>
    </submittedName>
</protein>
<gene>
    <name evidence="1" type="ORF">BWQ96_10861</name>
</gene>
<comment type="caution">
    <text evidence="1">The sequence shown here is derived from an EMBL/GenBank/DDBJ whole genome shotgun (WGS) entry which is preliminary data.</text>
</comment>
<accession>A0A2V3IE26</accession>
<sequence>MLSGSDEFMKSTDVTSQRFEAKPKALDNFVFAGLEISTTDRGLCLHQRKQIGKLTMLPPDAPFSEFKSRLMSLGWITHTRPDISCALLNLPNIELFDIVSLPNKVLAIVIRLPYGYDSTSEESSHDADRNRDFIFGGAKNVKVVCKSVPQFKRECQMGACQLCFIHCHLTCKHQLQMTCLISKVQHFLWRKQPTFISQKTQVVCDEEEAIDLEFAPR</sequence>
<reference evidence="1 2" key="1">
    <citation type="journal article" date="2018" name="Mol. Biol. Evol.">
        <title>Analysis of the draft genome of the red seaweed Gracilariopsis chorda provides insights into genome size evolution in Rhodophyta.</title>
        <authorList>
            <person name="Lee J."/>
            <person name="Yang E.C."/>
            <person name="Graf L."/>
            <person name="Yang J.H."/>
            <person name="Qiu H."/>
            <person name="Zel Zion U."/>
            <person name="Chan C.X."/>
            <person name="Stephens T.G."/>
            <person name="Weber A.P.M."/>
            <person name="Boo G.H."/>
            <person name="Boo S.M."/>
            <person name="Kim K.M."/>
            <person name="Shin Y."/>
            <person name="Jung M."/>
            <person name="Lee S.J."/>
            <person name="Yim H.S."/>
            <person name="Lee J.H."/>
            <person name="Bhattacharya D."/>
            <person name="Yoon H.S."/>
        </authorList>
    </citation>
    <scope>NUCLEOTIDE SEQUENCE [LARGE SCALE GENOMIC DNA]</scope>
    <source>
        <strain evidence="1 2">SKKU-2015</strain>
        <tissue evidence="1">Whole body</tissue>
    </source>
</reference>
<dbReference type="OrthoDB" id="414945at2759"/>
<organism evidence="1 2">
    <name type="scientific">Gracilariopsis chorda</name>
    <dbReference type="NCBI Taxonomy" id="448386"/>
    <lineage>
        <taxon>Eukaryota</taxon>
        <taxon>Rhodophyta</taxon>
        <taxon>Florideophyceae</taxon>
        <taxon>Rhodymeniophycidae</taxon>
        <taxon>Gracilariales</taxon>
        <taxon>Gracilariaceae</taxon>
        <taxon>Gracilariopsis</taxon>
    </lineage>
</organism>
<name>A0A2V3IE26_9FLOR</name>
<evidence type="ECO:0000313" key="2">
    <source>
        <dbReference type="Proteomes" id="UP000247409"/>
    </source>
</evidence>